<evidence type="ECO:0000313" key="1">
    <source>
        <dbReference type="EMBL" id="ORB64169.1"/>
    </source>
</evidence>
<dbReference type="EMBL" id="MVIM01000008">
    <property type="protein sequence ID" value="ORB64169.1"/>
    <property type="molecule type" value="Genomic_DNA"/>
</dbReference>
<name>A0A1X0JMK8_9MYCO</name>
<dbReference type="AlphaFoldDB" id="A0A1X0JMK8"/>
<gene>
    <name evidence="1" type="ORF">BST47_16370</name>
</gene>
<dbReference type="STRING" id="75922.BST47_16370"/>
<keyword evidence="2" id="KW-1185">Reference proteome</keyword>
<proteinExistence type="predicted"/>
<organism evidence="1 2">
    <name type="scientific">Mycolicibacterium tusciae</name>
    <dbReference type="NCBI Taxonomy" id="75922"/>
    <lineage>
        <taxon>Bacteria</taxon>
        <taxon>Bacillati</taxon>
        <taxon>Actinomycetota</taxon>
        <taxon>Actinomycetes</taxon>
        <taxon>Mycobacteriales</taxon>
        <taxon>Mycobacteriaceae</taxon>
        <taxon>Mycolicibacterium</taxon>
    </lineage>
</organism>
<reference evidence="1 2" key="1">
    <citation type="submission" date="2017-02" db="EMBL/GenBank/DDBJ databases">
        <title>The new phylogeny of genus Mycobacterium.</title>
        <authorList>
            <person name="Tortoli E."/>
            <person name="Trovato A."/>
            <person name="Cirillo D.M."/>
        </authorList>
    </citation>
    <scope>NUCLEOTIDE SEQUENCE [LARGE SCALE GENOMIC DNA]</scope>
    <source>
        <strain evidence="1 2">DSM 44338</strain>
    </source>
</reference>
<evidence type="ECO:0000313" key="2">
    <source>
        <dbReference type="Proteomes" id="UP000192411"/>
    </source>
</evidence>
<sequence>MHYVTGELSILNGVVMKRVIVVAGFIGGAALATAAPASAEPIDPDWLVGCAPAVTCKIAAVPQQTVNSLVALPGQFVGGVTSLPEDAANSFARLGDAPGKIASLPSDFATSIANLPGNFVGKIASLPSDAAASLAKPFGPVPAPD</sequence>
<dbReference type="Proteomes" id="UP000192411">
    <property type="component" value="Unassembled WGS sequence"/>
</dbReference>
<protein>
    <submittedName>
        <fullName evidence="1">Uncharacterized protein</fullName>
    </submittedName>
</protein>
<accession>A0A1X0JMK8</accession>
<comment type="caution">
    <text evidence="1">The sequence shown here is derived from an EMBL/GenBank/DDBJ whole genome shotgun (WGS) entry which is preliminary data.</text>
</comment>